<sequence>MNPLAIIFDCGATNVRVVAIDAQGKIEAQQSYPNQTDIDPNFPEGRIWNLDVIWNKLVRACKAVTSQIDPQRIVGVTTTTFGVDGTFVDAQGNLLYPIISWQCSRTVPVLENIDKYLSKSELYSESGVYPYNFNTINKLIWFKENHPEIINKAETFLFMPSLLNMKLTGLKCNDNTMIGTSMLANQSSQNLSKKIFEKLQLSPDIFGRIGNSGDVAGKVTASASQQTGLPEGVPVYLAGHDTQFAIIGSGADINQPVLSSGTWEILMTRSEKTTTSSQEMDLGITTEFDAEKGKYNIGVNYVASGILEWIKNNFYGNLSGSECYETMIREAEQIPQGAEGVRLNPNFYATQGVSGGSIEGLTLNTTRGHIYRAGLEALANKLKEALVSIEKAGKFKAESIICVGGGSKNALWNQIRADVCGIPIKVIEQKETTVLGASFYVFTSAGIFSSIKEAQKIVKQSSIFYPKTKTTSIKS</sequence>
<dbReference type="InterPro" id="IPR018485">
    <property type="entry name" value="FGGY_C"/>
</dbReference>
<evidence type="ECO:0000256" key="4">
    <source>
        <dbReference type="ARBA" id="ARBA00022777"/>
    </source>
</evidence>
<dbReference type="CDD" id="cd07773">
    <property type="entry name" value="ASKHA_NBD_FGGY_FK"/>
    <property type="match status" value="1"/>
</dbReference>
<keyword evidence="11" id="KW-1185">Reference proteome</keyword>
<dbReference type="InterPro" id="IPR050406">
    <property type="entry name" value="FGGY_Carb_Kinase"/>
</dbReference>
<dbReference type="InterPro" id="IPR018484">
    <property type="entry name" value="FGGY_N"/>
</dbReference>
<evidence type="ECO:0000313" key="11">
    <source>
        <dbReference type="Proteomes" id="UP000038055"/>
    </source>
</evidence>
<keyword evidence="2 10" id="KW-0808">Transferase</keyword>
<dbReference type="GO" id="GO:0006004">
    <property type="term" value="P:fucose metabolic process"/>
    <property type="evidence" value="ECO:0007669"/>
    <property type="project" value="UniProtKB-KW"/>
</dbReference>
<dbReference type="PANTHER" id="PTHR43095:SF5">
    <property type="entry name" value="XYLULOSE KINASE"/>
    <property type="match status" value="1"/>
</dbReference>
<gene>
    <name evidence="10" type="primary">fucK</name>
    <name evidence="10" type="ORF">CCYN2B_10024</name>
</gene>
<dbReference type="Proteomes" id="UP000038055">
    <property type="component" value="Unassembled WGS sequence"/>
</dbReference>
<feature type="domain" description="Carbohydrate kinase FGGY C-terminal" evidence="9">
    <location>
        <begin position="258"/>
        <end position="437"/>
    </location>
</feature>
<evidence type="ECO:0000256" key="2">
    <source>
        <dbReference type="ARBA" id="ARBA00022679"/>
    </source>
</evidence>
<dbReference type="STRING" id="28189.CCYN74_10045"/>
<dbReference type="AlphaFoldDB" id="A0A0B7H1C1"/>
<organism evidence="10 11">
    <name type="scientific">Capnocytophaga cynodegmi</name>
    <dbReference type="NCBI Taxonomy" id="28189"/>
    <lineage>
        <taxon>Bacteria</taxon>
        <taxon>Pseudomonadati</taxon>
        <taxon>Bacteroidota</taxon>
        <taxon>Flavobacteriia</taxon>
        <taxon>Flavobacteriales</taxon>
        <taxon>Flavobacteriaceae</taxon>
        <taxon>Capnocytophaga</taxon>
    </lineage>
</organism>
<feature type="domain" description="Carbohydrate kinase FGGY N-terminal" evidence="8">
    <location>
        <begin position="5"/>
        <end position="248"/>
    </location>
</feature>
<dbReference type="Pfam" id="PF02782">
    <property type="entry name" value="FGGY_C"/>
    <property type="match status" value="1"/>
</dbReference>
<dbReference type="NCBIfam" id="TIGR02628">
    <property type="entry name" value="fuculo_kin_coli"/>
    <property type="match status" value="1"/>
</dbReference>
<dbReference type="PANTHER" id="PTHR43095">
    <property type="entry name" value="SUGAR KINASE"/>
    <property type="match status" value="1"/>
</dbReference>
<evidence type="ECO:0000259" key="9">
    <source>
        <dbReference type="Pfam" id="PF02782"/>
    </source>
</evidence>
<reference evidence="11" key="1">
    <citation type="submission" date="2015-01" db="EMBL/GenBank/DDBJ databases">
        <authorList>
            <person name="MANFREDI Pablo"/>
        </authorList>
    </citation>
    <scope>NUCLEOTIDE SEQUENCE [LARGE SCALE GENOMIC DNA]</scope>
    <source>
        <strain evidence="11">Ccyn2B</strain>
    </source>
</reference>
<keyword evidence="4 10" id="KW-0418">Kinase</keyword>
<dbReference type="EMBL" id="CDOD01000001">
    <property type="protein sequence ID" value="CEN32369.1"/>
    <property type="molecule type" value="Genomic_DNA"/>
</dbReference>
<evidence type="ECO:0000256" key="3">
    <source>
        <dbReference type="ARBA" id="ARBA00022741"/>
    </source>
</evidence>
<comment type="similarity">
    <text evidence="1">Belongs to the FGGY kinase family.</text>
</comment>
<evidence type="ECO:0000256" key="7">
    <source>
        <dbReference type="ARBA" id="ARBA00023277"/>
    </source>
</evidence>
<keyword evidence="5" id="KW-0067">ATP-binding</keyword>
<evidence type="ECO:0000256" key="1">
    <source>
        <dbReference type="ARBA" id="ARBA00009156"/>
    </source>
</evidence>
<evidence type="ECO:0000256" key="6">
    <source>
        <dbReference type="ARBA" id="ARBA00023253"/>
    </source>
</evidence>
<accession>A0A0B7H1C1</accession>
<dbReference type="InterPro" id="IPR018483">
    <property type="entry name" value="Carb_kinase_FGGY_CS"/>
</dbReference>
<dbReference type="PIRSF" id="PIRSF000538">
    <property type="entry name" value="GlpK"/>
    <property type="match status" value="1"/>
</dbReference>
<dbReference type="eggNOG" id="COG1070">
    <property type="taxonomic scope" value="Bacteria"/>
</dbReference>
<dbReference type="RefSeq" id="WP_041989308.1">
    <property type="nucleotide sequence ID" value="NZ_CDOD01000001.1"/>
</dbReference>
<dbReference type="InterPro" id="IPR013450">
    <property type="entry name" value="Fuculokinase"/>
</dbReference>
<name>A0A0B7H1C1_9FLAO</name>
<evidence type="ECO:0000256" key="5">
    <source>
        <dbReference type="ARBA" id="ARBA00022840"/>
    </source>
</evidence>
<keyword evidence="6" id="KW-0294">Fucose metabolism</keyword>
<dbReference type="InterPro" id="IPR000577">
    <property type="entry name" value="Carb_kinase_FGGY"/>
</dbReference>
<dbReference type="Pfam" id="PF00370">
    <property type="entry name" value="FGGY_N"/>
    <property type="match status" value="1"/>
</dbReference>
<dbReference type="SUPFAM" id="SSF53067">
    <property type="entry name" value="Actin-like ATPase domain"/>
    <property type="match status" value="2"/>
</dbReference>
<keyword evidence="3" id="KW-0547">Nucleotide-binding</keyword>
<dbReference type="PROSITE" id="PS00933">
    <property type="entry name" value="FGGY_KINASES_1"/>
    <property type="match status" value="1"/>
</dbReference>
<proteinExistence type="inferred from homology"/>
<evidence type="ECO:0000259" key="8">
    <source>
        <dbReference type="Pfam" id="PF00370"/>
    </source>
</evidence>
<dbReference type="EC" id="2.7.1.51" evidence="10"/>
<dbReference type="GO" id="GO:0008737">
    <property type="term" value="F:L-fuculokinase activity"/>
    <property type="evidence" value="ECO:0007669"/>
    <property type="project" value="UniProtKB-EC"/>
</dbReference>
<dbReference type="InterPro" id="IPR043129">
    <property type="entry name" value="ATPase_NBD"/>
</dbReference>
<dbReference type="Gene3D" id="3.30.420.40">
    <property type="match status" value="2"/>
</dbReference>
<dbReference type="GO" id="GO:0005524">
    <property type="term" value="F:ATP binding"/>
    <property type="evidence" value="ECO:0007669"/>
    <property type="project" value="UniProtKB-KW"/>
</dbReference>
<evidence type="ECO:0000313" key="10">
    <source>
        <dbReference type="EMBL" id="CEN32369.1"/>
    </source>
</evidence>
<keyword evidence="7" id="KW-0119">Carbohydrate metabolism</keyword>
<protein>
    <submittedName>
        <fullName evidence="10">L-fuculokinase</fullName>
        <ecNumber evidence="10">2.7.1.51</ecNumber>
    </submittedName>
</protein>